<dbReference type="Pfam" id="PF01494">
    <property type="entry name" value="FAD_binding_3"/>
    <property type="match status" value="1"/>
</dbReference>
<dbReference type="InterPro" id="IPR002938">
    <property type="entry name" value="FAD-bd"/>
</dbReference>
<dbReference type="Gene3D" id="3.50.50.60">
    <property type="entry name" value="FAD/NAD(P)-binding domain"/>
    <property type="match status" value="1"/>
</dbReference>
<evidence type="ECO:0000256" key="1">
    <source>
        <dbReference type="ARBA" id="ARBA00022630"/>
    </source>
</evidence>
<keyword evidence="1" id="KW-0285">Flavoprotein</keyword>
<dbReference type="EMBL" id="KV878342">
    <property type="protein sequence ID" value="OJJ46474.1"/>
    <property type="molecule type" value="Genomic_DNA"/>
</dbReference>
<name>A0A1L9SHC0_9EURO</name>
<accession>A0A1L9SHC0</accession>
<evidence type="ECO:0000259" key="5">
    <source>
        <dbReference type="Pfam" id="PF01494"/>
    </source>
</evidence>
<dbReference type="PANTHER" id="PTHR46972">
    <property type="entry name" value="MONOOXYGENASE ASQM-RELATED"/>
    <property type="match status" value="1"/>
</dbReference>
<protein>
    <recommendedName>
        <fullName evidence="5">FAD-binding domain-containing protein</fullName>
    </recommendedName>
</protein>
<evidence type="ECO:0000256" key="2">
    <source>
        <dbReference type="ARBA" id="ARBA00022827"/>
    </source>
</evidence>
<dbReference type="RefSeq" id="XP_022580984.1">
    <property type="nucleotide sequence ID" value="XM_022724838.1"/>
</dbReference>
<keyword evidence="7" id="KW-1185">Reference proteome</keyword>
<dbReference type="VEuPathDB" id="FungiDB:ASPZODRAFT_142288"/>
<dbReference type="PANTHER" id="PTHR46972:SF1">
    <property type="entry name" value="FAD DEPENDENT OXIDOREDUCTASE DOMAIN-CONTAINING PROTEIN"/>
    <property type="match status" value="1"/>
</dbReference>
<dbReference type="GeneID" id="34611303"/>
<evidence type="ECO:0000313" key="7">
    <source>
        <dbReference type="Proteomes" id="UP000184188"/>
    </source>
</evidence>
<dbReference type="InterPro" id="IPR036188">
    <property type="entry name" value="FAD/NAD-bd_sf"/>
</dbReference>
<dbReference type="SUPFAM" id="SSF51905">
    <property type="entry name" value="FAD/NAD(P)-binding domain"/>
    <property type="match status" value="1"/>
</dbReference>
<reference evidence="7" key="1">
    <citation type="journal article" date="2017" name="Genome Biol.">
        <title>Comparative genomics reveals high biological diversity and specific adaptations in the industrially and medically important fungal genus Aspergillus.</title>
        <authorList>
            <person name="de Vries R.P."/>
            <person name="Riley R."/>
            <person name="Wiebenga A."/>
            <person name="Aguilar-Osorio G."/>
            <person name="Amillis S."/>
            <person name="Uchima C.A."/>
            <person name="Anderluh G."/>
            <person name="Asadollahi M."/>
            <person name="Askin M."/>
            <person name="Barry K."/>
            <person name="Battaglia E."/>
            <person name="Bayram O."/>
            <person name="Benocci T."/>
            <person name="Braus-Stromeyer S.A."/>
            <person name="Caldana C."/>
            <person name="Canovas D."/>
            <person name="Cerqueira G.C."/>
            <person name="Chen F."/>
            <person name="Chen W."/>
            <person name="Choi C."/>
            <person name="Clum A."/>
            <person name="Dos Santos R.A."/>
            <person name="Damasio A.R."/>
            <person name="Diallinas G."/>
            <person name="Emri T."/>
            <person name="Fekete E."/>
            <person name="Flipphi M."/>
            <person name="Freyberg S."/>
            <person name="Gallo A."/>
            <person name="Gournas C."/>
            <person name="Habgood R."/>
            <person name="Hainaut M."/>
            <person name="Harispe M.L."/>
            <person name="Henrissat B."/>
            <person name="Hilden K.S."/>
            <person name="Hope R."/>
            <person name="Hossain A."/>
            <person name="Karabika E."/>
            <person name="Karaffa L."/>
            <person name="Karanyi Z."/>
            <person name="Krasevec N."/>
            <person name="Kuo A."/>
            <person name="Kusch H."/>
            <person name="LaButti K."/>
            <person name="Lagendijk E.L."/>
            <person name="Lapidus A."/>
            <person name="Levasseur A."/>
            <person name="Lindquist E."/>
            <person name="Lipzen A."/>
            <person name="Logrieco A.F."/>
            <person name="MacCabe A."/>
            <person name="Maekelae M.R."/>
            <person name="Malavazi I."/>
            <person name="Melin P."/>
            <person name="Meyer V."/>
            <person name="Mielnichuk N."/>
            <person name="Miskei M."/>
            <person name="Molnar A.P."/>
            <person name="Mule G."/>
            <person name="Ngan C.Y."/>
            <person name="Orejas M."/>
            <person name="Orosz E."/>
            <person name="Ouedraogo J.P."/>
            <person name="Overkamp K.M."/>
            <person name="Park H.-S."/>
            <person name="Perrone G."/>
            <person name="Piumi F."/>
            <person name="Punt P.J."/>
            <person name="Ram A.F."/>
            <person name="Ramon A."/>
            <person name="Rauscher S."/>
            <person name="Record E."/>
            <person name="Riano-Pachon D.M."/>
            <person name="Robert V."/>
            <person name="Roehrig J."/>
            <person name="Ruller R."/>
            <person name="Salamov A."/>
            <person name="Salih N.S."/>
            <person name="Samson R.A."/>
            <person name="Sandor E."/>
            <person name="Sanguinetti M."/>
            <person name="Schuetze T."/>
            <person name="Sepcic K."/>
            <person name="Shelest E."/>
            <person name="Sherlock G."/>
            <person name="Sophianopoulou V."/>
            <person name="Squina F.M."/>
            <person name="Sun H."/>
            <person name="Susca A."/>
            <person name="Todd R.B."/>
            <person name="Tsang A."/>
            <person name="Unkles S.E."/>
            <person name="van de Wiele N."/>
            <person name="van Rossen-Uffink D."/>
            <person name="Oliveira J.V."/>
            <person name="Vesth T.C."/>
            <person name="Visser J."/>
            <person name="Yu J.-H."/>
            <person name="Zhou M."/>
            <person name="Andersen M.R."/>
            <person name="Archer D.B."/>
            <person name="Baker S.E."/>
            <person name="Benoit I."/>
            <person name="Brakhage A.A."/>
            <person name="Braus G.H."/>
            <person name="Fischer R."/>
            <person name="Frisvad J.C."/>
            <person name="Goldman G.H."/>
            <person name="Houbraken J."/>
            <person name="Oakley B."/>
            <person name="Pocsi I."/>
            <person name="Scazzocchio C."/>
            <person name="Seiboth B."/>
            <person name="vanKuyk P.A."/>
            <person name="Wortman J."/>
            <person name="Dyer P.S."/>
            <person name="Grigoriev I.V."/>
        </authorList>
    </citation>
    <scope>NUCLEOTIDE SEQUENCE [LARGE SCALE GENOMIC DNA]</scope>
    <source>
        <strain evidence="7">CBS 506.65</strain>
    </source>
</reference>
<sequence length="213" mass="23618">MLTIERITDRYPHLAQLVGSGSFFALGNHHVLITQRGAFDSCRVYLWLTLEETADLTVSTARDRILGDEKLFGTFDDSVKEIIAAAYEVDININNSTLDLRPLYTLPHGHSWNHHAGVTLVGDAAHLMLPNGEGVNSAMWDSLLLSRELVKAYTTSPSNIDVQTMLDPLLSQFEADIVTRAQKIGLKADFLLDKMFEDDAAYVFSTLFNVSSG</sequence>
<keyword evidence="4" id="KW-0503">Monooxygenase</keyword>
<evidence type="ECO:0000256" key="3">
    <source>
        <dbReference type="ARBA" id="ARBA00023002"/>
    </source>
</evidence>
<organism evidence="6 7">
    <name type="scientific">Penicilliopsis zonata CBS 506.65</name>
    <dbReference type="NCBI Taxonomy" id="1073090"/>
    <lineage>
        <taxon>Eukaryota</taxon>
        <taxon>Fungi</taxon>
        <taxon>Dikarya</taxon>
        <taxon>Ascomycota</taxon>
        <taxon>Pezizomycotina</taxon>
        <taxon>Eurotiomycetes</taxon>
        <taxon>Eurotiomycetidae</taxon>
        <taxon>Eurotiales</taxon>
        <taxon>Aspergillaceae</taxon>
        <taxon>Penicilliopsis</taxon>
    </lineage>
</organism>
<dbReference type="GO" id="GO:0071949">
    <property type="term" value="F:FAD binding"/>
    <property type="evidence" value="ECO:0007669"/>
    <property type="project" value="InterPro"/>
</dbReference>
<proteinExistence type="predicted"/>
<dbReference type="AlphaFoldDB" id="A0A1L9SHC0"/>
<keyword evidence="3" id="KW-0560">Oxidoreductase</keyword>
<keyword evidence="2" id="KW-0274">FAD</keyword>
<feature type="domain" description="FAD-binding" evidence="5">
    <location>
        <begin position="115"/>
        <end position="154"/>
    </location>
</feature>
<dbReference type="STRING" id="1073090.A0A1L9SHC0"/>
<evidence type="ECO:0000313" key="6">
    <source>
        <dbReference type="EMBL" id="OJJ46474.1"/>
    </source>
</evidence>
<dbReference type="OrthoDB" id="655030at2759"/>
<gene>
    <name evidence="6" type="ORF">ASPZODRAFT_142288</name>
</gene>
<dbReference type="GO" id="GO:0004497">
    <property type="term" value="F:monooxygenase activity"/>
    <property type="evidence" value="ECO:0007669"/>
    <property type="project" value="UniProtKB-KW"/>
</dbReference>
<dbReference type="Proteomes" id="UP000184188">
    <property type="component" value="Unassembled WGS sequence"/>
</dbReference>
<evidence type="ECO:0000256" key="4">
    <source>
        <dbReference type="ARBA" id="ARBA00023033"/>
    </source>
</evidence>